<sequence>MAKITFLGAGSTVFAKNVLGDCMFIPDIDFEFALYDIDPQRLKESESMLNNLKSNINPRVKIKAYNDRKEALRGAKYVVNAIQVGGYDPCTIIDFEVPKKYGLRQTIGDTLGIGGIFRSLRTIPAVLDFAKDMQEVCPGAWFLNYTNPMATITGAMIRYGGIKTVGLCHSVQVCADHLLDSLNLDKSNIQWKIAGINHMAWLLEITQNGKDLYPEIKKRAKEKQQEKHTDMVRFEMMERFGYYVTESSEHNAEYLPYFIKSQYPELIDRFNIPLDEYPRRCIDQIERWNKMRDEVVHNHFLTHERTHEYGSYIIEAMETDHPFKIGGNVLNTGRLISNLPEKAVVEVPCLVDRNGVTPTYVGDLPEQLAALNRTNINPQLLTIEAAVSGDREKVYQAAFLDPHTSSELSLDDIVSLCDDLIEAHGDWLPQFSEKEIKM</sequence>
<dbReference type="InterPro" id="IPR036291">
    <property type="entry name" value="NAD(P)-bd_dom_sf"/>
</dbReference>
<feature type="binding site" evidence="10">
    <location>
        <position position="198"/>
    </location>
    <ligand>
        <name>Mn(2+)</name>
        <dbReference type="ChEBI" id="CHEBI:29035"/>
    </ligand>
</feature>
<organism evidence="14 15">
    <name type="scientific">Pullulanibacillus pueri</name>
    <dbReference type="NCBI Taxonomy" id="1437324"/>
    <lineage>
        <taxon>Bacteria</taxon>
        <taxon>Bacillati</taxon>
        <taxon>Bacillota</taxon>
        <taxon>Bacilli</taxon>
        <taxon>Bacillales</taxon>
        <taxon>Sporolactobacillaceae</taxon>
        <taxon>Pullulanibacillus</taxon>
    </lineage>
</organism>
<accession>A0A8J3ESR5</accession>
<dbReference type="InterPro" id="IPR019802">
    <property type="entry name" value="GlycHydrolase_4_CS"/>
</dbReference>
<evidence type="ECO:0000256" key="12">
    <source>
        <dbReference type="RuleBase" id="RU361152"/>
    </source>
</evidence>
<comment type="cofactor">
    <cofactor evidence="1">
        <name>Mn(2+)</name>
        <dbReference type="ChEBI" id="CHEBI:29035"/>
    </cofactor>
</comment>
<dbReference type="NCBIfam" id="NF011657">
    <property type="entry name" value="PRK15076.1"/>
    <property type="match status" value="1"/>
</dbReference>
<dbReference type="RefSeq" id="WP_188499448.1">
    <property type="nucleotide sequence ID" value="NZ_BMFV01000068.1"/>
</dbReference>
<comment type="caution">
    <text evidence="14">The sequence shown here is derived from an EMBL/GenBank/DDBJ whole genome shotgun (WGS) entry which is preliminary data.</text>
</comment>
<feature type="site" description="Increases basicity of active site Tyr" evidence="11">
    <location>
        <position position="109"/>
    </location>
</feature>
<evidence type="ECO:0000256" key="11">
    <source>
        <dbReference type="PIRSR" id="PIRSR601088-4"/>
    </source>
</evidence>
<dbReference type="PANTHER" id="PTHR32092:SF6">
    <property type="entry name" value="ALPHA-GALACTOSIDASE"/>
    <property type="match status" value="1"/>
</dbReference>
<keyword evidence="3 10" id="KW-0479">Metal-binding</keyword>
<evidence type="ECO:0000256" key="2">
    <source>
        <dbReference type="ARBA" id="ARBA00010141"/>
    </source>
</evidence>
<keyword evidence="10" id="KW-0533">Nickel</keyword>
<keyword evidence="15" id="KW-1185">Reference proteome</keyword>
<dbReference type="InterPro" id="IPR022616">
    <property type="entry name" value="Glyco_hydro_4_C"/>
</dbReference>
<dbReference type="Gene3D" id="3.90.1820.10">
    <property type="entry name" value="AglA-like glucosidase"/>
    <property type="match status" value="1"/>
</dbReference>
<evidence type="ECO:0000256" key="1">
    <source>
        <dbReference type="ARBA" id="ARBA00001936"/>
    </source>
</evidence>
<dbReference type="GO" id="GO:0016616">
    <property type="term" value="F:oxidoreductase activity, acting on the CH-OH group of donors, NAD or NADP as acceptor"/>
    <property type="evidence" value="ECO:0007669"/>
    <property type="project" value="InterPro"/>
</dbReference>
<evidence type="ECO:0000256" key="3">
    <source>
        <dbReference type="ARBA" id="ARBA00022723"/>
    </source>
</evidence>
<feature type="binding site" evidence="9">
    <location>
        <position position="147"/>
    </location>
    <ligand>
        <name>substrate</name>
    </ligand>
</feature>
<keyword evidence="7" id="KW-0119">Carbohydrate metabolism</keyword>
<dbReference type="PANTHER" id="PTHR32092">
    <property type="entry name" value="6-PHOSPHO-BETA-GLUCOSIDASE-RELATED"/>
    <property type="match status" value="1"/>
</dbReference>
<feature type="binding site" evidence="10">
    <location>
        <position position="168"/>
    </location>
    <ligand>
        <name>Mn(2+)</name>
        <dbReference type="ChEBI" id="CHEBI:29035"/>
    </ligand>
</feature>
<dbReference type="GO" id="GO:0004553">
    <property type="term" value="F:hydrolase activity, hydrolyzing O-glycosyl compounds"/>
    <property type="evidence" value="ECO:0007669"/>
    <property type="project" value="InterPro"/>
</dbReference>
<dbReference type="InterPro" id="IPR015955">
    <property type="entry name" value="Lactate_DH/Glyco_Ohase_4_C"/>
</dbReference>
<dbReference type="SUPFAM" id="SSF56327">
    <property type="entry name" value="LDH C-terminal domain-like"/>
    <property type="match status" value="1"/>
</dbReference>
<evidence type="ECO:0000256" key="9">
    <source>
        <dbReference type="PIRSR" id="PIRSR601088-2"/>
    </source>
</evidence>
<name>A0A8J3ESR5_9BACL</name>
<evidence type="ECO:0000256" key="4">
    <source>
        <dbReference type="ARBA" id="ARBA00022801"/>
    </source>
</evidence>
<keyword evidence="10" id="KW-0408">Iron</keyword>
<keyword evidence="8 12" id="KW-0326">Glycosidase</keyword>
<dbReference type="PRINTS" id="PR00732">
    <property type="entry name" value="GLHYDRLASE4"/>
</dbReference>
<dbReference type="GO" id="GO:0005975">
    <property type="term" value="P:carbohydrate metabolic process"/>
    <property type="evidence" value="ECO:0007669"/>
    <property type="project" value="InterPro"/>
</dbReference>
<reference evidence="14" key="2">
    <citation type="submission" date="2020-09" db="EMBL/GenBank/DDBJ databases">
        <authorList>
            <person name="Sun Q."/>
            <person name="Zhou Y."/>
        </authorList>
    </citation>
    <scope>NUCLEOTIDE SEQUENCE</scope>
    <source>
        <strain evidence="14">CGMCC 1.12777</strain>
    </source>
</reference>
<dbReference type="Proteomes" id="UP000656813">
    <property type="component" value="Unassembled WGS sequence"/>
</dbReference>
<evidence type="ECO:0000313" key="15">
    <source>
        <dbReference type="Proteomes" id="UP000656813"/>
    </source>
</evidence>
<dbReference type="SUPFAM" id="SSF51735">
    <property type="entry name" value="NAD(P)-binding Rossmann-fold domains"/>
    <property type="match status" value="1"/>
</dbReference>
<gene>
    <name evidence="14" type="primary">melA</name>
    <name evidence="14" type="ORF">GCM10007096_42950</name>
</gene>
<dbReference type="InterPro" id="IPR001088">
    <property type="entry name" value="Glyco_hydro_4"/>
</dbReference>
<keyword evidence="10" id="KW-0170">Cobalt</keyword>
<keyword evidence="6 10" id="KW-0464">Manganese</keyword>
<dbReference type="Pfam" id="PF02056">
    <property type="entry name" value="Glyco_hydro_4"/>
    <property type="match status" value="1"/>
</dbReference>
<dbReference type="InterPro" id="IPR053715">
    <property type="entry name" value="GH4_Enzyme_sf"/>
</dbReference>
<dbReference type="PROSITE" id="PS01324">
    <property type="entry name" value="GLYCOSYL_HYDROL_F4"/>
    <property type="match status" value="1"/>
</dbReference>
<evidence type="ECO:0000259" key="13">
    <source>
        <dbReference type="Pfam" id="PF11975"/>
    </source>
</evidence>
<dbReference type="GO" id="GO:0046872">
    <property type="term" value="F:metal ion binding"/>
    <property type="evidence" value="ECO:0007669"/>
    <property type="project" value="UniProtKB-KW"/>
</dbReference>
<proteinExistence type="inferred from homology"/>
<evidence type="ECO:0000313" key="14">
    <source>
        <dbReference type="EMBL" id="GGH89108.1"/>
    </source>
</evidence>
<comment type="cofactor">
    <cofactor evidence="12">
        <name>NAD(+)</name>
        <dbReference type="ChEBI" id="CHEBI:57540"/>
    </cofactor>
    <text evidence="12">Binds 1 NAD(+) per subunit.</text>
</comment>
<dbReference type="CDD" id="cd05297">
    <property type="entry name" value="GH4_alpha_glucosidase_galactosidase"/>
    <property type="match status" value="1"/>
</dbReference>
<evidence type="ECO:0000256" key="10">
    <source>
        <dbReference type="PIRSR" id="PIRSR601088-3"/>
    </source>
</evidence>
<dbReference type="Pfam" id="PF11975">
    <property type="entry name" value="Glyco_hydro_4C"/>
    <property type="match status" value="1"/>
</dbReference>
<dbReference type="AlphaFoldDB" id="A0A8J3ESR5"/>
<feature type="domain" description="Glycosyl hydrolase family 4 C-terminal" evidence="13">
    <location>
        <begin position="193"/>
        <end position="404"/>
    </location>
</feature>
<evidence type="ECO:0000256" key="5">
    <source>
        <dbReference type="ARBA" id="ARBA00023027"/>
    </source>
</evidence>
<dbReference type="EMBL" id="BMFV01000068">
    <property type="protein sequence ID" value="GGH89108.1"/>
    <property type="molecule type" value="Genomic_DNA"/>
</dbReference>
<keyword evidence="4 12" id="KW-0378">Hydrolase</keyword>
<keyword evidence="5 12" id="KW-0520">NAD</keyword>
<evidence type="ECO:0000256" key="6">
    <source>
        <dbReference type="ARBA" id="ARBA00023211"/>
    </source>
</evidence>
<evidence type="ECO:0000256" key="8">
    <source>
        <dbReference type="ARBA" id="ARBA00023295"/>
    </source>
</evidence>
<protein>
    <submittedName>
        <fullName evidence="14">Alpha-galactosidase</fullName>
    </submittedName>
</protein>
<evidence type="ECO:0000256" key="7">
    <source>
        <dbReference type="ARBA" id="ARBA00023277"/>
    </source>
</evidence>
<reference evidence="14" key="1">
    <citation type="journal article" date="2014" name="Int. J. Syst. Evol. Microbiol.">
        <title>Complete genome sequence of Corynebacterium casei LMG S-19264T (=DSM 44701T), isolated from a smear-ripened cheese.</title>
        <authorList>
            <consortium name="US DOE Joint Genome Institute (JGI-PGF)"/>
            <person name="Walter F."/>
            <person name="Albersmeier A."/>
            <person name="Kalinowski J."/>
            <person name="Ruckert C."/>
        </authorList>
    </citation>
    <scope>NUCLEOTIDE SEQUENCE</scope>
    <source>
        <strain evidence="14">CGMCC 1.12777</strain>
    </source>
</reference>
<comment type="similarity">
    <text evidence="2 12">Belongs to the glycosyl hydrolase 4 family.</text>
</comment>